<gene>
    <name evidence="2" type="ORF">TQ37_09800</name>
</gene>
<name>A0A0G8AR65_9SYNE</name>
<evidence type="ECO:0000256" key="1">
    <source>
        <dbReference type="SAM" id="MobiDB-lite"/>
    </source>
</evidence>
<dbReference type="AlphaFoldDB" id="A0A0G8AR65"/>
<comment type="caution">
    <text evidence="2">The sequence shown here is derived from an EMBL/GenBank/DDBJ whole genome shotgun (WGS) entry which is preliminary data.</text>
</comment>
<dbReference type="EMBL" id="JYFQ01000210">
    <property type="protein sequence ID" value="KKZ10078.1"/>
    <property type="molecule type" value="Genomic_DNA"/>
</dbReference>
<dbReference type="Proteomes" id="UP000035037">
    <property type="component" value="Unassembled WGS sequence"/>
</dbReference>
<feature type="region of interest" description="Disordered" evidence="1">
    <location>
        <begin position="70"/>
        <end position="114"/>
    </location>
</feature>
<reference evidence="2 3" key="2">
    <citation type="submission" date="2015-05" db="EMBL/GenBank/DDBJ databases">
        <title>Lifestyle Evolution in Cyanobacterial Symbionts of Sponges.</title>
        <authorList>
            <person name="Burgsdorf I."/>
            <person name="Slaby B.M."/>
            <person name="Handley K.M."/>
            <person name="Haber M."/>
            <person name="Blom J."/>
            <person name="Marshall C.W."/>
            <person name="Gilbert J.A."/>
            <person name="Hentschel U."/>
            <person name="Steindler L."/>
        </authorList>
    </citation>
    <scope>NUCLEOTIDE SEQUENCE [LARGE SCALE GENOMIC DNA]</scope>
    <source>
        <strain evidence="2">15L</strain>
    </source>
</reference>
<dbReference type="PATRIC" id="fig|1608419.3.peg.1274"/>
<reference evidence="2 3" key="1">
    <citation type="submission" date="2015-02" db="EMBL/GenBank/DDBJ databases">
        <authorList>
            <person name="Slaby B."/>
            <person name="Hentschel U."/>
        </authorList>
    </citation>
    <scope>NUCLEOTIDE SEQUENCE [LARGE SCALE GENOMIC DNA]</scope>
    <source>
        <strain evidence="2">15L</strain>
    </source>
</reference>
<feature type="non-terminal residue" evidence="2">
    <location>
        <position position="114"/>
    </location>
</feature>
<proteinExistence type="predicted"/>
<protein>
    <submittedName>
        <fullName evidence="2">Uncharacterized protein</fullName>
    </submittedName>
</protein>
<evidence type="ECO:0000313" key="2">
    <source>
        <dbReference type="EMBL" id="KKZ10078.1"/>
    </source>
</evidence>
<evidence type="ECO:0000313" key="3">
    <source>
        <dbReference type="Proteomes" id="UP000035037"/>
    </source>
</evidence>
<sequence>MTQNFNSNHTPQNHDYDHGTDFIFYRPVLSVGQEQSNHTTLESAHHGYSWRPGAYRLRRLLLVAAYPGRNSAAYPGRNSAAYPGRNSAAYPGRNSAAYPGRNSAAYPGRNSAAY</sequence>
<organism evidence="2 3">
    <name type="scientific">Candidatus Synechococcus spongiarum 15L</name>
    <dbReference type="NCBI Taxonomy" id="1608419"/>
    <lineage>
        <taxon>Bacteria</taxon>
        <taxon>Bacillati</taxon>
        <taxon>Cyanobacteriota</taxon>
        <taxon>Cyanophyceae</taxon>
        <taxon>Synechococcales</taxon>
        <taxon>Synechococcaceae</taxon>
        <taxon>Synechococcus</taxon>
    </lineage>
</organism>
<accession>A0A0G8AR65</accession>